<dbReference type="Pfam" id="PF07813">
    <property type="entry name" value="LTXXQ"/>
    <property type="match status" value="1"/>
</dbReference>
<keyword evidence="3" id="KW-1185">Reference proteome</keyword>
<dbReference type="InterPro" id="IPR012899">
    <property type="entry name" value="LTXXQ"/>
</dbReference>
<organism evidence="2 3">
    <name type="scientific">Bradyrhizobium ontarionense</name>
    <dbReference type="NCBI Taxonomy" id="2898149"/>
    <lineage>
        <taxon>Bacteria</taxon>
        <taxon>Pseudomonadati</taxon>
        <taxon>Pseudomonadota</taxon>
        <taxon>Alphaproteobacteria</taxon>
        <taxon>Hyphomicrobiales</taxon>
        <taxon>Nitrobacteraceae</taxon>
        <taxon>Bradyrhizobium</taxon>
    </lineage>
</organism>
<name>A0ABY3RH10_9BRAD</name>
<dbReference type="Proteomes" id="UP001431010">
    <property type="component" value="Chromosome"/>
</dbReference>
<dbReference type="RefSeq" id="WP_231325371.1">
    <property type="nucleotide sequence ID" value="NZ_CP088156.1"/>
</dbReference>
<sequence>MRVDPRALILAAAVVTATAAPSFAQPGAGGPPGWGPGMMMGPGMMGGRGFGFLCNPRMGGFAEWRLSQIETAIKPNEAQRARLGDLKAASAKAAELITKDCPATPPVKATDRLALVEQRLDAMQQAIKTVRPAFQALYDSLDDKQKAALDASGPRNWGWRHWHWPWSDE</sequence>
<accession>A0ABY3RH10</accession>
<dbReference type="EMBL" id="CP088156">
    <property type="protein sequence ID" value="UFZ06332.1"/>
    <property type="molecule type" value="Genomic_DNA"/>
</dbReference>
<feature type="signal peptide" evidence="1">
    <location>
        <begin position="1"/>
        <end position="24"/>
    </location>
</feature>
<evidence type="ECO:0000313" key="3">
    <source>
        <dbReference type="Proteomes" id="UP001431010"/>
    </source>
</evidence>
<evidence type="ECO:0000256" key="1">
    <source>
        <dbReference type="SAM" id="SignalP"/>
    </source>
</evidence>
<protein>
    <submittedName>
        <fullName evidence="2">Spy/CpxP family protein refolding chaperone</fullName>
    </submittedName>
</protein>
<proteinExistence type="predicted"/>
<evidence type="ECO:0000313" key="2">
    <source>
        <dbReference type="EMBL" id="UFZ06332.1"/>
    </source>
</evidence>
<gene>
    <name evidence="2" type="ORF">LQG66_08535</name>
</gene>
<reference evidence="2" key="1">
    <citation type="journal article" date="2024" name="Antonie Van Leeuwenhoek">
        <title>Bradyrhizobium ontarionense sp. nov., a novel bacterial symbiont isolated from Aeschynomene indica (Indian jointvetch), harbours photosynthesis, nitrogen fixation and nitrous oxide (N2O) reductase genes.</title>
        <authorList>
            <person name="Bromfield E.S.P."/>
            <person name="Cloutier S."/>
        </authorList>
    </citation>
    <scope>NUCLEOTIDE SEQUENCE</scope>
    <source>
        <strain evidence="2">A19</strain>
    </source>
</reference>
<keyword evidence="1" id="KW-0732">Signal</keyword>
<feature type="chain" id="PRO_5045974817" evidence="1">
    <location>
        <begin position="25"/>
        <end position="169"/>
    </location>
</feature>